<gene>
    <name evidence="2" type="ORF">Aconfl_07220</name>
</gene>
<evidence type="ECO:0000313" key="3">
    <source>
        <dbReference type="Proteomes" id="UP001338309"/>
    </source>
</evidence>
<protein>
    <recommendedName>
        <fullName evidence="4">Efflux transporter periplasmic adaptor subunit</fullName>
    </recommendedName>
</protein>
<dbReference type="EMBL" id="BTPD01000002">
    <property type="protein sequence ID" value="GMQ28079.1"/>
    <property type="molecule type" value="Genomic_DNA"/>
</dbReference>
<name>A0ABQ6PJE1_9BACT</name>
<dbReference type="PROSITE" id="PS51257">
    <property type="entry name" value="PROKAR_LIPOPROTEIN"/>
    <property type="match status" value="1"/>
</dbReference>
<dbReference type="RefSeq" id="WP_338222873.1">
    <property type="nucleotide sequence ID" value="NZ_BTPD01000002.1"/>
</dbReference>
<sequence length="73" mass="8013">MKISRILIASTLVLALACGKKSTEEHGHEHGPNGEHVEEGQTQEATPQEEFKVEEADTTATHTHEDGETHTDH</sequence>
<evidence type="ECO:0008006" key="4">
    <source>
        <dbReference type="Google" id="ProtNLM"/>
    </source>
</evidence>
<evidence type="ECO:0000313" key="2">
    <source>
        <dbReference type="EMBL" id="GMQ28079.1"/>
    </source>
</evidence>
<feature type="region of interest" description="Disordered" evidence="1">
    <location>
        <begin position="20"/>
        <end position="73"/>
    </location>
</feature>
<dbReference type="Proteomes" id="UP001338309">
    <property type="component" value="Unassembled WGS sequence"/>
</dbReference>
<reference evidence="2 3" key="1">
    <citation type="submission" date="2023-08" db="EMBL/GenBank/DDBJ databases">
        <title>Draft genome sequence of Algoriphagus confluentis.</title>
        <authorList>
            <person name="Takatani N."/>
            <person name="Hosokawa M."/>
            <person name="Sawabe T."/>
        </authorList>
    </citation>
    <scope>NUCLEOTIDE SEQUENCE [LARGE SCALE GENOMIC DNA]</scope>
    <source>
        <strain evidence="2 3">NBRC 111222</strain>
    </source>
</reference>
<keyword evidence="3" id="KW-1185">Reference proteome</keyword>
<comment type="caution">
    <text evidence="2">The sequence shown here is derived from an EMBL/GenBank/DDBJ whole genome shotgun (WGS) entry which is preliminary data.</text>
</comment>
<feature type="compositionally biased region" description="Basic and acidic residues" evidence="1">
    <location>
        <begin position="62"/>
        <end position="73"/>
    </location>
</feature>
<proteinExistence type="predicted"/>
<evidence type="ECO:0000256" key="1">
    <source>
        <dbReference type="SAM" id="MobiDB-lite"/>
    </source>
</evidence>
<feature type="compositionally biased region" description="Basic and acidic residues" evidence="1">
    <location>
        <begin position="21"/>
        <end position="39"/>
    </location>
</feature>
<organism evidence="2 3">
    <name type="scientific">Algoriphagus confluentis</name>
    <dbReference type="NCBI Taxonomy" id="1697556"/>
    <lineage>
        <taxon>Bacteria</taxon>
        <taxon>Pseudomonadati</taxon>
        <taxon>Bacteroidota</taxon>
        <taxon>Cytophagia</taxon>
        <taxon>Cytophagales</taxon>
        <taxon>Cyclobacteriaceae</taxon>
        <taxon>Algoriphagus</taxon>
    </lineage>
</organism>
<accession>A0ABQ6PJE1</accession>